<comment type="caution">
    <text evidence="2">The sequence shown here is derived from an EMBL/GenBank/DDBJ whole genome shotgun (WGS) entry which is preliminary data.</text>
</comment>
<evidence type="ECO:0000313" key="3">
    <source>
        <dbReference type="Proteomes" id="UP000192591"/>
    </source>
</evidence>
<dbReference type="STRING" id="1962155.B1813_10585"/>
<reference evidence="2 3" key="1">
    <citation type="submission" date="2017-02" db="EMBL/GenBank/DDBJ databases">
        <title>Draft genome of Saccharomonospora sp. 154.</title>
        <authorList>
            <person name="Alonso-Carmona G.S."/>
            <person name="De La Haba R."/>
            <person name="Vera-Gargallo B."/>
            <person name="Sandoval-Trujillo A.H."/>
            <person name="Ramirez-Duran N."/>
            <person name="Ventosa A."/>
        </authorList>
    </citation>
    <scope>NUCLEOTIDE SEQUENCE [LARGE SCALE GENOMIC DNA]</scope>
    <source>
        <strain evidence="2 3">LRS4.154</strain>
    </source>
</reference>
<dbReference type="Proteomes" id="UP000192591">
    <property type="component" value="Unassembled WGS sequence"/>
</dbReference>
<protein>
    <submittedName>
        <fullName evidence="2">Uncharacterized protein</fullName>
    </submittedName>
</protein>
<proteinExistence type="predicted"/>
<feature type="region of interest" description="Disordered" evidence="1">
    <location>
        <begin position="1"/>
        <end position="60"/>
    </location>
</feature>
<dbReference type="AlphaFoldDB" id="A0A1V9A652"/>
<evidence type="ECO:0000256" key="1">
    <source>
        <dbReference type="SAM" id="MobiDB-lite"/>
    </source>
</evidence>
<name>A0A1V9A652_SACPI</name>
<dbReference type="EMBL" id="MWIH01000005">
    <property type="protein sequence ID" value="OQO92609.1"/>
    <property type="molecule type" value="Genomic_DNA"/>
</dbReference>
<evidence type="ECO:0000313" key="2">
    <source>
        <dbReference type="EMBL" id="OQO92609.1"/>
    </source>
</evidence>
<feature type="compositionally biased region" description="Basic and acidic residues" evidence="1">
    <location>
        <begin position="48"/>
        <end position="60"/>
    </location>
</feature>
<gene>
    <name evidence="2" type="ORF">B1813_10585</name>
</gene>
<organism evidence="2 3">
    <name type="scientific">Saccharomonospora piscinae</name>
    <dbReference type="NCBI Taxonomy" id="687388"/>
    <lineage>
        <taxon>Bacteria</taxon>
        <taxon>Bacillati</taxon>
        <taxon>Actinomycetota</taxon>
        <taxon>Actinomycetes</taxon>
        <taxon>Pseudonocardiales</taxon>
        <taxon>Pseudonocardiaceae</taxon>
        <taxon>Saccharomonospora</taxon>
    </lineage>
</organism>
<dbReference type="RefSeq" id="WP_081191650.1">
    <property type="nucleotide sequence ID" value="NZ_MWIH01000005.1"/>
</dbReference>
<sequence length="60" mass="7112">MNDNDRPQSNGDQVQRRRRSLDEVFGEVLPATMRDERDDGARGGFSDDWYRQNRPPHHEQ</sequence>
<accession>A0A1V9A652</accession>
<keyword evidence="3" id="KW-1185">Reference proteome</keyword>